<evidence type="ECO:0000256" key="4">
    <source>
        <dbReference type="ARBA" id="ARBA00022692"/>
    </source>
</evidence>
<keyword evidence="5" id="KW-0653">Protein transport</keyword>
<evidence type="ECO:0000256" key="1">
    <source>
        <dbReference type="ARBA" id="ARBA00004651"/>
    </source>
</evidence>
<dbReference type="NCBIfam" id="TIGR01129">
    <property type="entry name" value="secD"/>
    <property type="match status" value="1"/>
</dbReference>
<gene>
    <name evidence="12" type="ORF">METZ01_LOCUS176816</name>
</gene>
<accession>A0A382CDP3</accession>
<reference evidence="12" key="1">
    <citation type="submission" date="2018-05" db="EMBL/GenBank/DDBJ databases">
        <authorList>
            <person name="Lanie J.A."/>
            <person name="Ng W.-L."/>
            <person name="Kazmierczak K.M."/>
            <person name="Andrzejewski T.M."/>
            <person name="Davidsen T.M."/>
            <person name="Wayne K.J."/>
            <person name="Tettelin H."/>
            <person name="Glass J.I."/>
            <person name="Rusch D."/>
            <person name="Podicherti R."/>
            <person name="Tsui H.-C.T."/>
            <person name="Winkler M.E."/>
        </authorList>
    </citation>
    <scope>NUCLEOTIDE SEQUENCE</scope>
</reference>
<keyword evidence="8 9" id="KW-0472">Membrane</keyword>
<dbReference type="SUPFAM" id="SSF82866">
    <property type="entry name" value="Multidrug efflux transporter AcrB transmembrane domain"/>
    <property type="match status" value="1"/>
</dbReference>
<dbReference type="InterPro" id="IPR055344">
    <property type="entry name" value="SecD_SecF_C_bact"/>
</dbReference>
<evidence type="ECO:0000256" key="5">
    <source>
        <dbReference type="ARBA" id="ARBA00022927"/>
    </source>
</evidence>
<comment type="subcellular location">
    <subcellularLocation>
        <location evidence="1">Cell membrane</location>
        <topology evidence="1">Multi-pass membrane protein</topology>
    </subcellularLocation>
</comment>
<dbReference type="InterPro" id="IPR048634">
    <property type="entry name" value="SecD_SecF_C"/>
</dbReference>
<proteinExistence type="inferred from homology"/>
<organism evidence="12">
    <name type="scientific">marine metagenome</name>
    <dbReference type="NCBI Taxonomy" id="408172"/>
    <lineage>
        <taxon>unclassified sequences</taxon>
        <taxon>metagenomes</taxon>
        <taxon>ecological metagenomes</taxon>
    </lineage>
</organism>
<dbReference type="Gene3D" id="1.20.1640.10">
    <property type="entry name" value="Multidrug efflux transporter AcrB transmembrane domain"/>
    <property type="match status" value="1"/>
</dbReference>
<dbReference type="GO" id="GO:0005886">
    <property type="term" value="C:plasma membrane"/>
    <property type="evidence" value="ECO:0007669"/>
    <property type="project" value="UniProtKB-SubCell"/>
</dbReference>
<dbReference type="InterPro" id="IPR005791">
    <property type="entry name" value="SecD"/>
</dbReference>
<feature type="non-terminal residue" evidence="12">
    <location>
        <position position="1"/>
    </location>
</feature>
<dbReference type="Pfam" id="PF22599">
    <property type="entry name" value="SecDF_P1_head"/>
    <property type="match status" value="1"/>
</dbReference>
<dbReference type="GO" id="GO:0006886">
    <property type="term" value="P:intracellular protein transport"/>
    <property type="evidence" value="ECO:0007669"/>
    <property type="project" value="InterPro"/>
</dbReference>
<evidence type="ECO:0000256" key="3">
    <source>
        <dbReference type="ARBA" id="ARBA00022475"/>
    </source>
</evidence>
<dbReference type="FunFam" id="1.20.1640.10:FF:000004">
    <property type="entry name" value="Protein translocase subunit SecD"/>
    <property type="match status" value="1"/>
</dbReference>
<evidence type="ECO:0000313" key="12">
    <source>
        <dbReference type="EMBL" id="SVB23962.1"/>
    </source>
</evidence>
<evidence type="ECO:0000256" key="7">
    <source>
        <dbReference type="ARBA" id="ARBA00023010"/>
    </source>
</evidence>
<evidence type="ECO:0008006" key="13">
    <source>
        <dbReference type="Google" id="ProtNLM"/>
    </source>
</evidence>
<feature type="transmembrane region" description="Helical" evidence="9">
    <location>
        <begin position="303"/>
        <end position="322"/>
    </location>
</feature>
<dbReference type="NCBIfam" id="TIGR00916">
    <property type="entry name" value="2A0604s01"/>
    <property type="match status" value="1"/>
</dbReference>
<feature type="domain" description="Protein export membrane protein SecD/SecF C-terminal" evidence="10">
    <location>
        <begin position="232"/>
        <end position="403"/>
    </location>
</feature>
<name>A0A382CDP3_9ZZZZ</name>
<dbReference type="HAMAP" id="MF_01463_B">
    <property type="entry name" value="SecD_B"/>
    <property type="match status" value="1"/>
</dbReference>
<dbReference type="AlphaFoldDB" id="A0A382CDP3"/>
<dbReference type="Pfam" id="PF02355">
    <property type="entry name" value="SecD_SecF_C"/>
    <property type="match status" value="1"/>
</dbReference>
<feature type="transmembrane region" description="Helical" evidence="9">
    <location>
        <begin position="343"/>
        <end position="367"/>
    </location>
</feature>
<dbReference type="EMBL" id="UINC01033925">
    <property type="protein sequence ID" value="SVB23962.1"/>
    <property type="molecule type" value="Genomic_DNA"/>
</dbReference>
<protein>
    <recommendedName>
        <fullName evidence="13">SecD export protein N-terminal TM domain-containing protein</fullName>
    </recommendedName>
</protein>
<dbReference type="GO" id="GO:0015450">
    <property type="term" value="F:protein-transporting ATPase activity"/>
    <property type="evidence" value="ECO:0007669"/>
    <property type="project" value="InterPro"/>
</dbReference>
<keyword evidence="3" id="KW-1003">Cell membrane</keyword>
<evidence type="ECO:0000256" key="6">
    <source>
        <dbReference type="ARBA" id="ARBA00022989"/>
    </source>
</evidence>
<dbReference type="InterPro" id="IPR022813">
    <property type="entry name" value="SecD/SecF_arch_bac"/>
</dbReference>
<dbReference type="InterPro" id="IPR054384">
    <property type="entry name" value="SecDF_P1_head"/>
</dbReference>
<evidence type="ECO:0000259" key="11">
    <source>
        <dbReference type="Pfam" id="PF22599"/>
    </source>
</evidence>
<dbReference type="PANTHER" id="PTHR30081:SF1">
    <property type="entry name" value="PROTEIN TRANSLOCASE SUBUNIT SECD"/>
    <property type="match status" value="1"/>
</dbReference>
<dbReference type="Gene3D" id="3.30.1360.200">
    <property type="match status" value="1"/>
</dbReference>
<evidence type="ECO:0000256" key="8">
    <source>
        <dbReference type="ARBA" id="ARBA00023136"/>
    </source>
</evidence>
<feature type="transmembrane region" description="Helical" evidence="9">
    <location>
        <begin position="379"/>
        <end position="401"/>
    </location>
</feature>
<feature type="domain" description="SecDF P1 head subdomain" evidence="11">
    <location>
        <begin position="123"/>
        <end position="229"/>
    </location>
</feature>
<keyword evidence="6 9" id="KW-1133">Transmembrane helix</keyword>
<feature type="transmembrane region" description="Helical" evidence="9">
    <location>
        <begin position="277"/>
        <end position="297"/>
    </location>
</feature>
<feature type="transmembrane region" description="Helical" evidence="9">
    <location>
        <begin position="254"/>
        <end position="270"/>
    </location>
</feature>
<keyword evidence="4 9" id="KW-0812">Transmembrane</keyword>
<keyword evidence="2" id="KW-0813">Transport</keyword>
<sequence>ILQKSVSDDEFAALNADTKEITTKEINEKSDDGVTTVDEIFGETESVQEDSLSQKPDILSESPLQSLIESIPGDMAVNARNMYALNKLLSKEEVQLKLKSSSGQFLFSNDSETIAGSGEYFRLYYIENKPELTGGVVEKAKANLGSLGGGNAGQPVVSLDMNSEGAKTWSRVTGANIGERIAIVLDGKVHMAPNIREKIPGGRTQIEGFADMNEAKDIAIILRAGALPAPVNIIEERTVGPSLGADSISRGKKSILIGLTVVLVFMLVYYKISGVIAIFALVWNIILILAVLASLGATLTLPGIAGLILTVGMCIDSNVIIFERIREELRKGKTPKSAIEAGYNRAITTIVDANLTTVIAALVLYQFGTGPIKGFATVLFWGISISMFTAVYITRTIFYTVTKKSIKTLSI</sequence>
<evidence type="ECO:0000256" key="9">
    <source>
        <dbReference type="SAM" id="Phobius"/>
    </source>
</evidence>
<evidence type="ECO:0000259" key="10">
    <source>
        <dbReference type="Pfam" id="PF02355"/>
    </source>
</evidence>
<keyword evidence="7" id="KW-0811">Translocation</keyword>
<evidence type="ECO:0000256" key="2">
    <source>
        <dbReference type="ARBA" id="ARBA00022448"/>
    </source>
</evidence>
<dbReference type="PANTHER" id="PTHR30081">
    <property type="entry name" value="PROTEIN-EXPORT MEMBRANE PROTEIN SEC"/>
    <property type="match status" value="1"/>
</dbReference>